<sequence>MNFEDWLKEFVETGKVWRNGLVEVSLQFVCFGADFRNLSDEGIASLRKYTNEGKALGVREVWGGKFDAYKAWTKQFIAEYEAEHGIELPALVPSGRKNSGMIQFFGELTAFAAGVMSISEFTLFMEARILNGRLWEEGRKDERVRVNVPTSDKPILLSSFPPSFPLAAWEFTAGGERFSRFYPPAVVIRLAWLPTPFLSRYH</sequence>
<evidence type="ECO:0000313" key="2">
    <source>
        <dbReference type="Proteomes" id="UP000034090"/>
    </source>
</evidence>
<accession>A0A0G1DG80</accession>
<organism evidence="1 2">
    <name type="scientific">Candidatus Woesebacteria bacterium GW2011_GWB1_43_14</name>
    <dbReference type="NCBI Taxonomy" id="1618578"/>
    <lineage>
        <taxon>Bacteria</taxon>
        <taxon>Candidatus Woeseibacteriota</taxon>
    </lineage>
</organism>
<dbReference type="EMBL" id="LCFQ01000013">
    <property type="protein sequence ID" value="KKS96910.1"/>
    <property type="molecule type" value="Genomic_DNA"/>
</dbReference>
<gene>
    <name evidence="1" type="ORF">UV74_C0013G0032</name>
</gene>
<dbReference type="Proteomes" id="UP000034090">
    <property type="component" value="Unassembled WGS sequence"/>
</dbReference>
<dbReference type="STRING" id="1618578.UV74_C0013G0032"/>
<comment type="caution">
    <text evidence="1">The sequence shown here is derived from an EMBL/GenBank/DDBJ whole genome shotgun (WGS) entry which is preliminary data.</text>
</comment>
<reference evidence="1 2" key="1">
    <citation type="journal article" date="2015" name="Nature">
        <title>rRNA introns, odd ribosomes, and small enigmatic genomes across a large radiation of phyla.</title>
        <authorList>
            <person name="Brown C.T."/>
            <person name="Hug L.A."/>
            <person name="Thomas B.C."/>
            <person name="Sharon I."/>
            <person name="Castelle C.J."/>
            <person name="Singh A."/>
            <person name="Wilkins M.J."/>
            <person name="Williams K.H."/>
            <person name="Banfield J.F."/>
        </authorList>
    </citation>
    <scope>NUCLEOTIDE SEQUENCE [LARGE SCALE GENOMIC DNA]</scope>
</reference>
<proteinExistence type="predicted"/>
<dbReference type="AlphaFoldDB" id="A0A0G1DG80"/>
<evidence type="ECO:0000313" key="1">
    <source>
        <dbReference type="EMBL" id="KKS96910.1"/>
    </source>
</evidence>
<protein>
    <submittedName>
        <fullName evidence="1">Uncharacterized protein</fullName>
    </submittedName>
</protein>
<name>A0A0G1DG80_9BACT</name>